<organism evidence="2">
    <name type="scientific">Anopheles braziliensis</name>
    <dbReference type="NCBI Taxonomy" id="58242"/>
    <lineage>
        <taxon>Eukaryota</taxon>
        <taxon>Metazoa</taxon>
        <taxon>Ecdysozoa</taxon>
        <taxon>Arthropoda</taxon>
        <taxon>Hexapoda</taxon>
        <taxon>Insecta</taxon>
        <taxon>Pterygota</taxon>
        <taxon>Neoptera</taxon>
        <taxon>Endopterygota</taxon>
        <taxon>Diptera</taxon>
        <taxon>Nematocera</taxon>
        <taxon>Culicoidea</taxon>
        <taxon>Culicidae</taxon>
        <taxon>Anophelinae</taxon>
        <taxon>Anopheles</taxon>
    </lineage>
</organism>
<feature type="signal peptide" evidence="1">
    <location>
        <begin position="1"/>
        <end position="16"/>
    </location>
</feature>
<evidence type="ECO:0000256" key="1">
    <source>
        <dbReference type="SAM" id="SignalP"/>
    </source>
</evidence>
<reference evidence="2" key="1">
    <citation type="submission" date="2018-01" db="EMBL/GenBank/DDBJ databases">
        <title>An insight into the sialome of Amazonian anophelines.</title>
        <authorList>
            <person name="Ribeiro J.M."/>
            <person name="Scarpassa V."/>
            <person name="Calvo E."/>
        </authorList>
    </citation>
    <scope>NUCLEOTIDE SEQUENCE</scope>
    <source>
        <tissue evidence="2">Salivary glands</tissue>
    </source>
</reference>
<dbReference type="AlphaFoldDB" id="A0A2M3ZP24"/>
<sequence length="73" mass="8037">MMFLPLEAFLLGLVRSGSVLLPRVSVQLIRTDCLQQTEALSVATILARTDTFLWRILRTEALSGTAVPGAPYF</sequence>
<evidence type="ECO:0000313" key="2">
    <source>
        <dbReference type="EMBL" id="MBW30253.1"/>
    </source>
</evidence>
<name>A0A2M3ZP24_9DIPT</name>
<accession>A0A2M3ZP24</accession>
<keyword evidence="1" id="KW-0732">Signal</keyword>
<proteinExistence type="predicted"/>
<feature type="chain" id="PRO_5014617191" evidence="1">
    <location>
        <begin position="17"/>
        <end position="73"/>
    </location>
</feature>
<dbReference type="EMBL" id="GGFM01009502">
    <property type="protein sequence ID" value="MBW30253.1"/>
    <property type="molecule type" value="Transcribed_RNA"/>
</dbReference>
<protein>
    <submittedName>
        <fullName evidence="2">Putative secreted peptide</fullName>
    </submittedName>
</protein>